<dbReference type="PANTHER" id="PTHR15261">
    <property type="entry name" value="THROMBOSPONDIN-TYPE LAMININ G DOMAIN AND EAR REPEAT-CONTAINING"/>
    <property type="match status" value="1"/>
</dbReference>
<feature type="coiled-coil region" evidence="3">
    <location>
        <begin position="513"/>
        <end position="547"/>
    </location>
</feature>
<name>A0A8X6KRQ2_TRICU</name>
<dbReference type="Pfam" id="PF03736">
    <property type="entry name" value="EPTP"/>
    <property type="match status" value="1"/>
</dbReference>
<keyword evidence="2" id="KW-0677">Repeat</keyword>
<keyword evidence="3" id="KW-0175">Coiled coil</keyword>
<proteinExistence type="predicted"/>
<dbReference type="InterPro" id="IPR005492">
    <property type="entry name" value="EPTP"/>
</dbReference>
<accession>A0A8X6KRQ2</accession>
<gene>
    <name evidence="5" type="primary">NCL1_28929</name>
    <name evidence="5" type="ORF">TNCT_183661</name>
</gene>
<evidence type="ECO:0000313" key="5">
    <source>
        <dbReference type="EMBL" id="GFQ81846.1"/>
    </source>
</evidence>
<evidence type="ECO:0000313" key="6">
    <source>
        <dbReference type="Proteomes" id="UP000887116"/>
    </source>
</evidence>
<dbReference type="InterPro" id="IPR009039">
    <property type="entry name" value="EAR"/>
</dbReference>
<keyword evidence="6" id="KW-1185">Reference proteome</keyword>
<organism evidence="5 6">
    <name type="scientific">Trichonephila clavata</name>
    <name type="common">Joro spider</name>
    <name type="synonym">Nephila clavata</name>
    <dbReference type="NCBI Taxonomy" id="2740835"/>
    <lineage>
        <taxon>Eukaryota</taxon>
        <taxon>Metazoa</taxon>
        <taxon>Ecdysozoa</taxon>
        <taxon>Arthropoda</taxon>
        <taxon>Chelicerata</taxon>
        <taxon>Arachnida</taxon>
        <taxon>Araneae</taxon>
        <taxon>Araneomorphae</taxon>
        <taxon>Entelegynae</taxon>
        <taxon>Araneoidea</taxon>
        <taxon>Nephilidae</taxon>
        <taxon>Trichonephila</taxon>
    </lineage>
</organism>
<dbReference type="GO" id="GO:0007165">
    <property type="term" value="P:signal transduction"/>
    <property type="evidence" value="ECO:0007669"/>
    <property type="project" value="TreeGrafter"/>
</dbReference>
<sequence>MWKLSFFSLICLVYATVFGQGILTTSSPIKSEAELDRIAEDFLSSFKLAHSKTSRKKRHLDEDLQKLIDDNGVNRLQTVVPVSQLCSPAVYSKFLEVRNETYAICATEATAVSSAQIFVGTYKDAKWNSHWNWFVSNPKGISAFYFNEFIYVLVADADNEDGTPLVQINTVTMIKVEDHKVFSKYITSISIWNMKVDNKYHMAIANSGGRQSTADMVSEVSIFEWTGTYFDNYAKFEAYDVKDIEPFHIHGTAYMAIANFRRSKNDYKVDSEILRYDLETKWILHQKIRTYGAVDWEFFTLGSGISQEFFLAVANKDGGDSNIHTVIYKFVKDRFVTFQCLKSPSPVSISTWSSESTFLMAVASLDAVYLYQYDGWEFVPSSVQYTQGAMSSGVTHLEFHSFTRENVEVVILSVCNPRQSTLGSELSIFEIGFKYENALQTWNDKSLEWCFNVLRNLDSTDADLSLSLFNDVVFVDQPSPITINGSLYFEGGFEAGKLETPQLKEIVTKETYNSNMLVDLNDLKRRLQEIESKINKFEEVLNNSLKIEGNQTVYGKLRFQDVVFDCARKSCQFKEIQTTMLNGEEITDWSKNLIFLDSDQVIDGTLFVENINATNINVSGMIDGIDSSTLVTKLGNHNITGPKTFSRFNVKDLEVHGLVDGVKISPDNVLLTTGYQIVNGHLTFEEIEASWLEVEGMVNGVNLTEFYSDVVLSDQPSVITGRKTFHDIVVDNLVMNSGSTINGIDFIDLWENALWVDGSQRINAQMTFNSMTLQKNLYALQGINGIQIPGPQVVNINEFATVTEPHFFQETTIAQLNVMKSLNGLETLETSGMLPRLDIMLRNGTQVVTGRKSLHNIHLDADSTVQGTVNGVDLSEFKNMVLSRDSSKDPNSVWRFNNLKINGPLIVKDINGLDISSIYERALKLNDTDLPEMTFEDIVYIEELESYNINGINVEKDLVLLNRAQNITGRKVFQEIILEENSIIVETVNNLNISFLTETVLRIGNQALKSKVFDGNVKFNKLTVKGSINDVPISEFVTLSGNETLLQSRELINVTFNDIDAHNIQVVGTVNGINIDNMMRDTMTYGGKEEVTGKKTIKGTIHVNNGDDLMVDTINGVNIDELWEDSVLLDVPQTIAGTKIFKLSVFIDNLIFKTIDGISEDHMKDWMLKNTPQIVENDVVFTRGLSIRNLTVLGQINGENINELDEFIVKTNEPSVIEGPISFASHLISNGDVMLSGLIQGIDLSEEVITRFGDKVITGVKTFTQDLVIEKDATVNGFVDGVLIEELCQKALLINEQNITHLTIKGDVTFLNGGMIGGKVAGVDLKELHKIAVTLADDELKFSGGKTFENLTIEGPVKLVGKLGGVDLQLLKSTYMSLTRNQEIPARMTFDEVHFKETLSAKKLNTEDQKLNDIDISSLKRVLRTDTTQTVTAEHHFENMVVRGDVMVTGKVNGLEIPGGLMRHNRTNFIQSSKMFEKPVHVKGNLEMAEGKKIQSVDVSKWFQTSVLKDRGTVVIDGFKVFNDLSLVNASVGGLLNDLEISEKSLLMTYGKQTVTGKKTIKGNVEISGSLAVNGFVNGIDLLALSTRTLQRGRTNTITGIKQFREPLTVDSLEAPTVAGVDIKQLKRKIDHKIDFGQLKSRLEEIGDVVTKMNDAISKQAIVFQYYELFQQFNIPTAYNLLYVYGDDCGELLLLSDNSSSTLHCSSIHLLEFSHERAMFLAHPQELVAASAVTVKSIFVWGSTYLFVANQNFNPLCSNVADLGSEDATSDIYIWHVSKFELFQRIEIRPIAHMVVFYDGNLCCVVYIELIECKVYCSEGNGMLFQFKETLPTSGGKKASIIQADEKIIMAISADVFDEWGDTEGTKSVDIYFWNFELSAFSSAKQVIGSTFAQSVLLMSYANEYSSNIFLVVAEGRIPKVQNEPKLQIYR</sequence>
<feature type="chain" id="PRO_5036461616" evidence="4">
    <location>
        <begin position="20"/>
        <end position="1931"/>
    </location>
</feature>
<dbReference type="PANTHER" id="PTHR15261:SF4">
    <property type="entry name" value="THROMBOSPONDIN-TYPE LAMININ G DOMAIN AND EAR REPEAT-CONTAINING PROTEIN"/>
    <property type="match status" value="1"/>
</dbReference>
<dbReference type="PROSITE" id="PS50912">
    <property type="entry name" value="EAR"/>
    <property type="match status" value="1"/>
</dbReference>
<keyword evidence="1 4" id="KW-0732">Signal</keyword>
<dbReference type="EMBL" id="BMAO01022417">
    <property type="protein sequence ID" value="GFQ81846.1"/>
    <property type="molecule type" value="Genomic_DNA"/>
</dbReference>
<reference evidence="5" key="1">
    <citation type="submission" date="2020-07" db="EMBL/GenBank/DDBJ databases">
        <title>Multicomponent nature underlies the extraordinary mechanical properties of spider dragline silk.</title>
        <authorList>
            <person name="Kono N."/>
            <person name="Nakamura H."/>
            <person name="Mori M."/>
            <person name="Yoshida Y."/>
            <person name="Ohtoshi R."/>
            <person name="Malay A.D."/>
            <person name="Moran D.A.P."/>
            <person name="Tomita M."/>
            <person name="Numata K."/>
            <person name="Arakawa K."/>
        </authorList>
    </citation>
    <scope>NUCLEOTIDE SEQUENCE</scope>
</reference>
<evidence type="ECO:0000256" key="1">
    <source>
        <dbReference type="ARBA" id="ARBA00022729"/>
    </source>
</evidence>
<feature type="signal peptide" evidence="4">
    <location>
        <begin position="1"/>
        <end position="19"/>
    </location>
</feature>
<comment type="caution">
    <text evidence="5">The sequence shown here is derived from an EMBL/GenBank/DDBJ whole genome shotgun (WGS) entry which is preliminary data.</text>
</comment>
<evidence type="ECO:0000256" key="3">
    <source>
        <dbReference type="SAM" id="Coils"/>
    </source>
</evidence>
<evidence type="ECO:0000256" key="2">
    <source>
        <dbReference type="ARBA" id="ARBA00022737"/>
    </source>
</evidence>
<dbReference type="Proteomes" id="UP000887116">
    <property type="component" value="Unassembled WGS sequence"/>
</dbReference>
<protein>
    <submittedName>
        <fullName evidence="5">Tspear</fullName>
    </submittedName>
</protein>
<dbReference type="OrthoDB" id="188713at2759"/>
<evidence type="ECO:0000256" key="4">
    <source>
        <dbReference type="SAM" id="SignalP"/>
    </source>
</evidence>